<organism evidence="1 2">
    <name type="scientific">Clostridium intestinale</name>
    <dbReference type="NCBI Taxonomy" id="36845"/>
    <lineage>
        <taxon>Bacteria</taxon>
        <taxon>Bacillati</taxon>
        <taxon>Bacillota</taxon>
        <taxon>Clostridia</taxon>
        <taxon>Eubacteriales</taxon>
        <taxon>Clostridiaceae</taxon>
        <taxon>Clostridium</taxon>
    </lineage>
</organism>
<dbReference type="KEGG" id="cint:HZF06_10315"/>
<protein>
    <submittedName>
        <fullName evidence="1">Uncharacterized protein</fullName>
    </submittedName>
</protein>
<dbReference type="EMBL" id="CP059378">
    <property type="protein sequence ID" value="QLY81954.1"/>
    <property type="molecule type" value="Genomic_DNA"/>
</dbReference>
<accession>A0A7D7A0K6</accession>
<evidence type="ECO:0000313" key="1">
    <source>
        <dbReference type="EMBL" id="QLY81954.1"/>
    </source>
</evidence>
<name>A0A7D7A0K6_9CLOT</name>
<reference evidence="1 2" key="1">
    <citation type="submission" date="2020-07" db="EMBL/GenBank/DDBJ databases">
        <title>Electron transfer.</title>
        <authorList>
            <person name="Huang L."/>
            <person name="Liu X."/>
            <person name="Zhou S."/>
        </authorList>
    </citation>
    <scope>NUCLEOTIDE SEQUENCE [LARGE SCALE GENOMIC DNA]</scope>
    <source>
        <strain evidence="1 2">Lx1</strain>
    </source>
</reference>
<dbReference type="AlphaFoldDB" id="A0A7D7A0K6"/>
<gene>
    <name evidence="1" type="ORF">HZF06_10315</name>
</gene>
<dbReference type="Proteomes" id="UP000512286">
    <property type="component" value="Chromosome"/>
</dbReference>
<evidence type="ECO:0000313" key="2">
    <source>
        <dbReference type="Proteomes" id="UP000512286"/>
    </source>
</evidence>
<dbReference type="RefSeq" id="WP_181603447.1">
    <property type="nucleotide sequence ID" value="NZ_CP059378.1"/>
</dbReference>
<sequence length="122" mass="14637">MDTKKSLNQDTKENLEYIDSHTLPGLMHETGYPEEYYELMGNFLFINPNYKNIPIKQPIDPEVMSNTNRPYTSDFPRPYYNQFGYPYNPNTYGYYPHYYPYYTYPIYGFNPLPLFLHGSIIR</sequence>
<proteinExistence type="predicted"/>